<evidence type="ECO:0000256" key="1">
    <source>
        <dbReference type="SAM" id="MobiDB-lite"/>
    </source>
</evidence>
<feature type="region of interest" description="Disordered" evidence="1">
    <location>
        <begin position="259"/>
        <end position="324"/>
    </location>
</feature>
<feature type="region of interest" description="Disordered" evidence="1">
    <location>
        <begin position="360"/>
        <end position="379"/>
    </location>
</feature>
<proteinExistence type="predicted"/>
<feature type="region of interest" description="Disordered" evidence="1">
    <location>
        <begin position="394"/>
        <end position="422"/>
    </location>
</feature>
<feature type="compositionally biased region" description="Low complexity" evidence="1">
    <location>
        <begin position="130"/>
        <end position="141"/>
    </location>
</feature>
<name>A0A7S4R7Q5_9DINO</name>
<evidence type="ECO:0000313" key="2">
    <source>
        <dbReference type="EMBL" id="CAE4603756.1"/>
    </source>
</evidence>
<feature type="compositionally biased region" description="Polar residues" evidence="1">
    <location>
        <begin position="95"/>
        <end position="105"/>
    </location>
</feature>
<feature type="region of interest" description="Disordered" evidence="1">
    <location>
        <begin position="45"/>
        <end position="145"/>
    </location>
</feature>
<organism evidence="2">
    <name type="scientific">Alexandrium monilatum</name>
    <dbReference type="NCBI Taxonomy" id="311494"/>
    <lineage>
        <taxon>Eukaryota</taxon>
        <taxon>Sar</taxon>
        <taxon>Alveolata</taxon>
        <taxon>Dinophyceae</taxon>
        <taxon>Gonyaulacales</taxon>
        <taxon>Pyrocystaceae</taxon>
        <taxon>Alexandrium</taxon>
    </lineage>
</organism>
<reference evidence="2" key="1">
    <citation type="submission" date="2021-01" db="EMBL/GenBank/DDBJ databases">
        <authorList>
            <person name="Corre E."/>
            <person name="Pelletier E."/>
            <person name="Niang G."/>
            <person name="Scheremetjew M."/>
            <person name="Finn R."/>
            <person name="Kale V."/>
            <person name="Holt S."/>
            <person name="Cochrane G."/>
            <person name="Meng A."/>
            <person name="Brown T."/>
            <person name="Cohen L."/>
        </authorList>
    </citation>
    <scope>NUCLEOTIDE SEQUENCE</scope>
    <source>
        <strain evidence="2">CCMP3105</strain>
    </source>
</reference>
<feature type="region of interest" description="Disordered" evidence="1">
    <location>
        <begin position="196"/>
        <end position="220"/>
    </location>
</feature>
<feature type="compositionally biased region" description="Basic and acidic residues" evidence="1">
    <location>
        <begin position="107"/>
        <end position="127"/>
    </location>
</feature>
<feature type="compositionally biased region" description="Polar residues" evidence="1">
    <location>
        <begin position="45"/>
        <end position="57"/>
    </location>
</feature>
<sequence length="499" mass="53931">MAGRDPAEVVLDGPGLAARPWAAAAEPAAARRLLSPQTRELLLRATSTGFRLGNQASRALPAPGGPDRDAAPPPAVPSAACRPVRRSLVPRTTEFEPQSLPSSAHTDSTEEERSRESTSTFEGRRMGLEASPTRPATSPPTGALRGRFVSTEMCPATVPSRSPRFCIATGQAAAEEASRRRKGCDCRRPLLRAMPASQGRWARAPRLPERTPGPETRQAESPRMLLHGRHLPLKGISAVGEHAPGCVDSARWHSMMEQLSSSIRSENSEAAGLGRDQPRSSLHVQAGPSAEGARRSTPVASPRGTQHRAHSTWAERTRPGNLNMPKELRKFLSRLNTPPCAKDPEDIAALPNEATAPLFDEASEESNSQSLSDESTEAAISDRQLEEVGVQVDLEPSQSSGTVPFMASPPRPDTSNGPSPTESRRMVLVHRCDPGQLDLSGWGHSARDHRLIRELRYLSQVRARFPGSVEPGCALAFGQAPWSARSRARWMARFEGPSR</sequence>
<protein>
    <submittedName>
        <fullName evidence="2">Uncharacterized protein</fullName>
    </submittedName>
</protein>
<dbReference type="AlphaFoldDB" id="A0A7S4R7Q5"/>
<gene>
    <name evidence="2" type="ORF">AMON00008_LOCUS30335</name>
</gene>
<dbReference type="EMBL" id="HBNR01043598">
    <property type="protein sequence ID" value="CAE4603756.1"/>
    <property type="molecule type" value="Transcribed_RNA"/>
</dbReference>
<accession>A0A7S4R7Q5</accession>